<evidence type="ECO:0000313" key="2">
    <source>
        <dbReference type="EMBL" id="OIR20616.1"/>
    </source>
</evidence>
<dbReference type="EMBL" id="MIZA01000010">
    <property type="protein sequence ID" value="OIR20616.1"/>
    <property type="molecule type" value="Genomic_DNA"/>
</dbReference>
<dbReference type="InterPro" id="IPR037523">
    <property type="entry name" value="VOC_core"/>
</dbReference>
<proteinExistence type="predicted"/>
<name>A0A1J5TWH7_9ARCH</name>
<evidence type="ECO:0000259" key="1">
    <source>
        <dbReference type="PROSITE" id="PS51819"/>
    </source>
</evidence>
<organism evidence="2 3">
    <name type="scientific">Marine Group III euryarchaeote CG-Epi1</name>
    <dbReference type="NCBI Taxonomy" id="1888995"/>
    <lineage>
        <taxon>Archaea</taxon>
        <taxon>Methanobacteriati</taxon>
        <taxon>Thermoplasmatota</taxon>
        <taxon>Thermoplasmata</taxon>
        <taxon>Candidatus Thermoprofundales</taxon>
    </lineage>
</organism>
<dbReference type="AlphaFoldDB" id="A0A1J5TWH7"/>
<protein>
    <recommendedName>
        <fullName evidence="1">VOC domain-containing protein</fullName>
    </recommendedName>
</protein>
<accession>A0A1J5TWH7</accession>
<dbReference type="SUPFAM" id="SSF54593">
    <property type="entry name" value="Glyoxalase/Bleomycin resistance protein/Dihydroxybiphenyl dioxygenase"/>
    <property type="match status" value="2"/>
</dbReference>
<feature type="domain" description="VOC" evidence="1">
    <location>
        <begin position="220"/>
        <end position="395"/>
    </location>
</feature>
<dbReference type="Gene3D" id="3.10.180.10">
    <property type="entry name" value="2,3-Dihydroxybiphenyl 1,2-Dioxygenase, domain 1"/>
    <property type="match status" value="1"/>
</dbReference>
<reference evidence="2 3" key="1">
    <citation type="submission" date="2016-08" db="EMBL/GenBank/DDBJ databases">
        <title>New Insights into Marine Group III Euryarchaeota, from dark to light.</title>
        <authorList>
            <person name="Haro-Moreno J.M."/>
            <person name="Rodriguez-Valera F."/>
            <person name="Lopez-Garcia P."/>
            <person name="Moreira D."/>
            <person name="Martin-Cuadrado A.B."/>
        </authorList>
    </citation>
    <scope>NUCLEOTIDE SEQUENCE [LARGE SCALE GENOMIC DNA]</scope>
    <source>
        <strain evidence="2">CG-Epi1</strain>
    </source>
</reference>
<evidence type="ECO:0000313" key="3">
    <source>
        <dbReference type="Proteomes" id="UP000183080"/>
    </source>
</evidence>
<dbReference type="InterPro" id="IPR029068">
    <property type="entry name" value="Glyas_Bleomycin-R_OHBP_Dase"/>
</dbReference>
<gene>
    <name evidence="2" type="ORF">BD935_04765</name>
</gene>
<dbReference type="Proteomes" id="UP000183080">
    <property type="component" value="Unassembled WGS sequence"/>
</dbReference>
<dbReference type="STRING" id="1888995.BD935_04765"/>
<dbReference type="PROSITE" id="PS51819">
    <property type="entry name" value="VOC"/>
    <property type="match status" value="1"/>
</dbReference>
<comment type="caution">
    <text evidence="2">The sequence shown here is derived from an EMBL/GenBank/DDBJ whole genome shotgun (WGS) entry which is preliminary data.</text>
</comment>
<sequence length="473" mass="52585">MNNSNANSPPTAADVIQLVDKDLDLFEAINKGEEEHLEGSESLPPITPLTKAWDIAYVRFSVPDLDLYENWVHDFGFKIMHQDDSTIYSRGLSGDGFCHVVHKGPAKFLGFAMQMKSENDLTILSENIDGCSPVHPVPGLEGELCGGKRVSFIDPVCNLLIEAVHGRDIEELEASRERIEYNYGTKDNYVRGANKLQDTSGNREADGSNTVHPGPPDVIKIGHVVLAIPVGPHHKMMDFMMNTFGLLPSDSVIFEAPKSAEGHSINPKMFEMLKKAGASPLYPGTFAEGSATYGAFFRCDRGNTPTDHHTFFIISNMNADMAPDGQSINPQLSHASFEVSNLDDVWRGHMQLKTKAEFDNQRYDIAWGVGRHVLGSHIYDYWHDPYGHVHEHMSDGDRMTRNFGQRIHKISGLGPNGHNQWGPTVKESGIRNLDGPAAASFYKDFDKETQQSLINRDLSNVEDIVQKIRNING</sequence>